<organism evidence="1 2">
    <name type="scientific">Apis cerana cerana</name>
    <name type="common">Oriental honeybee</name>
    <dbReference type="NCBI Taxonomy" id="94128"/>
    <lineage>
        <taxon>Eukaryota</taxon>
        <taxon>Metazoa</taxon>
        <taxon>Ecdysozoa</taxon>
        <taxon>Arthropoda</taxon>
        <taxon>Hexapoda</taxon>
        <taxon>Insecta</taxon>
        <taxon>Pterygota</taxon>
        <taxon>Neoptera</taxon>
        <taxon>Endopterygota</taxon>
        <taxon>Hymenoptera</taxon>
        <taxon>Apocrita</taxon>
        <taxon>Aculeata</taxon>
        <taxon>Apoidea</taxon>
        <taxon>Anthophila</taxon>
        <taxon>Apidae</taxon>
        <taxon>Apis</taxon>
    </lineage>
</organism>
<protein>
    <submittedName>
        <fullName evidence="1">Uncharacterized protein</fullName>
    </submittedName>
</protein>
<evidence type="ECO:0000313" key="2">
    <source>
        <dbReference type="Proteomes" id="UP000242457"/>
    </source>
</evidence>
<reference evidence="1 2" key="1">
    <citation type="submission" date="2014-07" db="EMBL/GenBank/DDBJ databases">
        <title>Genomic and transcriptomic analysis on Apis cerana provide comprehensive insights into honey bee biology.</title>
        <authorList>
            <person name="Diao Q."/>
            <person name="Sun L."/>
            <person name="Zheng H."/>
            <person name="Zheng H."/>
            <person name="Xu S."/>
            <person name="Wang S."/>
            <person name="Zeng Z."/>
            <person name="Hu F."/>
            <person name="Su S."/>
            <person name="Wu J."/>
        </authorList>
    </citation>
    <scope>NUCLEOTIDE SEQUENCE [LARGE SCALE GENOMIC DNA]</scope>
    <source>
        <tissue evidence="1">Pupae without intestine</tissue>
    </source>
</reference>
<sequence>MDKPKLKATASPKTRQQFKLEKNTKFQADFRYNQSKVTLRDRNVGRSSNFILPVERLLFECLNSRLRMNNSTRHDNLLSDDFLYYISVSLYLYFRIPYRLVIGKTDSSHLLTYKPPRSPYLLSRPSPAAGSFLLIAVLRIRRSLVAPCTLLGLTIGTGWNGIMRGHPPQWQC</sequence>
<dbReference type="AlphaFoldDB" id="A0A2A3EKX4"/>
<accession>A0A2A3EKX4</accession>
<keyword evidence="2" id="KW-1185">Reference proteome</keyword>
<dbReference type="Proteomes" id="UP000242457">
    <property type="component" value="Unassembled WGS sequence"/>
</dbReference>
<name>A0A2A3EKX4_APICC</name>
<evidence type="ECO:0000313" key="1">
    <source>
        <dbReference type="EMBL" id="PBC32358.1"/>
    </source>
</evidence>
<dbReference type="EMBL" id="KZ288218">
    <property type="protein sequence ID" value="PBC32358.1"/>
    <property type="molecule type" value="Genomic_DNA"/>
</dbReference>
<gene>
    <name evidence="1" type="ORF">APICC_05433</name>
</gene>
<proteinExistence type="predicted"/>